<feature type="compositionally biased region" description="Polar residues" evidence="1">
    <location>
        <begin position="78"/>
        <end position="90"/>
    </location>
</feature>
<proteinExistence type="predicted"/>
<sequence>MAEIHSIPTSYSQASALQRNSPKKIYKELHGLLHFLVDIPSTIKGQDIFKSTTTSVSTPPSPTEMDTEQGDSDDIGRQTETFNADPSSTELYIPPSPARSTLYATATHTISPAGALTTTMPTSLQPVMITLPTPGSLQPTIPSSSQQIPLQHHSLQEHQIALTGQHTYIPPAPATYQPLVPVQVPLSLGLVDITQQYTESVDQYISRIRKLSTDSIVPDDCLTTMIMKGLETAIRNIVMPQFPQTIDDLRTKSAIAEMTVLMNNQSLSTETSDNSVVNAMSAVCDVTNQLQQTIAAMRTNPPNNVPYHEDTADHPAPGYSRYDFRQANRYRGPPPQQSHPT</sequence>
<evidence type="ECO:0000313" key="2">
    <source>
        <dbReference type="EnsemblMetazoa" id="G11340.1:cds"/>
    </source>
</evidence>
<reference evidence="2" key="1">
    <citation type="submission" date="2022-08" db="UniProtKB">
        <authorList>
            <consortium name="EnsemblMetazoa"/>
        </authorList>
    </citation>
    <scope>IDENTIFICATION</scope>
    <source>
        <strain evidence="2">05x7-T-G4-1.051#20</strain>
    </source>
</reference>
<dbReference type="Proteomes" id="UP000005408">
    <property type="component" value="Unassembled WGS sequence"/>
</dbReference>
<dbReference type="EnsemblMetazoa" id="G11340.1">
    <property type="protein sequence ID" value="G11340.1:cds"/>
    <property type="gene ID" value="G11340"/>
</dbReference>
<evidence type="ECO:0000313" key="3">
    <source>
        <dbReference type="Proteomes" id="UP000005408"/>
    </source>
</evidence>
<feature type="region of interest" description="Disordered" evidence="1">
    <location>
        <begin position="51"/>
        <end position="96"/>
    </location>
</feature>
<keyword evidence="3" id="KW-1185">Reference proteome</keyword>
<feature type="region of interest" description="Disordered" evidence="1">
    <location>
        <begin position="299"/>
        <end position="321"/>
    </location>
</feature>
<protein>
    <submittedName>
        <fullName evidence="2">Uncharacterized protein</fullName>
    </submittedName>
</protein>
<accession>A0A8W8HX48</accession>
<evidence type="ECO:0000256" key="1">
    <source>
        <dbReference type="SAM" id="MobiDB-lite"/>
    </source>
</evidence>
<organism evidence="2 3">
    <name type="scientific">Magallana gigas</name>
    <name type="common">Pacific oyster</name>
    <name type="synonym">Crassostrea gigas</name>
    <dbReference type="NCBI Taxonomy" id="29159"/>
    <lineage>
        <taxon>Eukaryota</taxon>
        <taxon>Metazoa</taxon>
        <taxon>Spiralia</taxon>
        <taxon>Lophotrochozoa</taxon>
        <taxon>Mollusca</taxon>
        <taxon>Bivalvia</taxon>
        <taxon>Autobranchia</taxon>
        <taxon>Pteriomorphia</taxon>
        <taxon>Ostreida</taxon>
        <taxon>Ostreoidea</taxon>
        <taxon>Ostreidae</taxon>
        <taxon>Magallana</taxon>
    </lineage>
</organism>
<name>A0A8W8HX48_MAGGI</name>
<dbReference type="AlphaFoldDB" id="A0A8W8HX48"/>